<protein>
    <submittedName>
        <fullName evidence="3">Thiosulfate oxidation carrier protein SoxY</fullName>
    </submittedName>
</protein>
<feature type="chain" id="PRO_5014231651" evidence="1">
    <location>
        <begin position="41"/>
        <end position="163"/>
    </location>
</feature>
<dbReference type="PROSITE" id="PS51318">
    <property type="entry name" value="TAT"/>
    <property type="match status" value="1"/>
</dbReference>
<evidence type="ECO:0000313" key="5">
    <source>
        <dbReference type="EMBL" id="CUV27055.1"/>
    </source>
</evidence>
<dbReference type="Gene3D" id="2.60.40.2470">
    <property type="entry name" value="SoxY domain"/>
    <property type="match status" value="1"/>
</dbReference>
<dbReference type="EMBL" id="CP025741">
    <property type="protein sequence ID" value="AYA45158.1"/>
    <property type="molecule type" value="Genomic_DNA"/>
</dbReference>
<evidence type="ECO:0000256" key="1">
    <source>
        <dbReference type="SAM" id="SignalP"/>
    </source>
</evidence>
<dbReference type="EMBL" id="LN899824">
    <property type="protein sequence ID" value="CUV27055.1"/>
    <property type="molecule type" value="Genomic_DNA"/>
</dbReference>
<organism evidence="5">
    <name type="scientific">Ralstonia solanacearum</name>
    <name type="common">Pseudomonas solanacearum</name>
    <dbReference type="NCBI Taxonomy" id="305"/>
    <lineage>
        <taxon>Bacteria</taxon>
        <taxon>Pseudomonadati</taxon>
        <taxon>Pseudomonadota</taxon>
        <taxon>Betaproteobacteria</taxon>
        <taxon>Burkholderiales</taxon>
        <taxon>Burkholderiaceae</taxon>
        <taxon>Ralstonia</taxon>
        <taxon>Ralstonia solanacearum species complex</taxon>
    </lineage>
</organism>
<dbReference type="EMBL" id="LN899821">
    <property type="protein sequence ID" value="CUV16133.1"/>
    <property type="molecule type" value="Genomic_DNA"/>
</dbReference>
<name>A0A0K1ZGS4_RALSL</name>
<dbReference type="PIRSF" id="PIRSF010312">
    <property type="entry name" value="Sulphur_oxidation_SoxY"/>
    <property type="match status" value="1"/>
</dbReference>
<dbReference type="Pfam" id="PF13501">
    <property type="entry name" value="SoxY"/>
    <property type="match status" value="1"/>
</dbReference>
<dbReference type="AlphaFoldDB" id="A0A0K1ZGS4"/>
<feature type="domain" description="Ig-like SoxY" evidence="2">
    <location>
        <begin position="60"/>
        <end position="161"/>
    </location>
</feature>
<dbReference type="InterPro" id="IPR038162">
    <property type="entry name" value="SoxY_sf"/>
</dbReference>
<dbReference type="NCBIfam" id="TIGR04488">
    <property type="entry name" value="SoxY_true_GGCGG"/>
    <property type="match status" value="1"/>
</dbReference>
<dbReference type="InterPro" id="IPR006311">
    <property type="entry name" value="TAT_signal"/>
</dbReference>
<accession>A0A0K1ZGS4</accession>
<dbReference type="Proteomes" id="UP000262427">
    <property type="component" value="Chromosome CM"/>
</dbReference>
<sequence length="163" mass="16632">MRAMQDHATDPINPTRRDVLRAGAMMALLVSAGLATPAQAAEWNKSAFDARGVSDVLKSLGGGAVDKGGAGIQFNAPDIAENGAVVPLVVTSSLPGTDLIAILVEKNPNTLAATFAIPAGTEPYVNTRVKMGQTSMVYAAVRAGGKWVLASKEVKVTLGGCGG</sequence>
<reference evidence="5" key="1">
    <citation type="submission" date="2015-10" db="EMBL/GenBank/DDBJ databases">
        <authorList>
            <person name="Gilbert D.G."/>
        </authorList>
    </citation>
    <scope>NUCLEOTIDE SEQUENCE</scope>
    <source>
        <strain evidence="5">Phyl III-seqv23</strain>
    </source>
</reference>
<dbReference type="InterPro" id="IPR016568">
    <property type="entry name" value="Sulphur_oxidation_SoxY"/>
</dbReference>
<reference evidence="6" key="3">
    <citation type="submission" date="2018-01" db="EMBL/GenBank/DDBJ databases">
        <title>Raltonia solanacearum P824 infects blueberry.</title>
        <authorList>
            <person name="Bocsanczy A.M."/>
            <person name="Norman D.J."/>
        </authorList>
    </citation>
    <scope>NUCLEOTIDE SEQUENCE [LARGE SCALE GENOMIC DNA]</scope>
    <source>
        <strain evidence="6">P824</strain>
    </source>
</reference>
<keyword evidence="1" id="KW-0732">Signal</keyword>
<evidence type="ECO:0000313" key="4">
    <source>
        <dbReference type="EMBL" id="CUV16133.1"/>
    </source>
</evidence>
<evidence type="ECO:0000313" key="6">
    <source>
        <dbReference type="Proteomes" id="UP000262427"/>
    </source>
</evidence>
<dbReference type="PATRIC" id="fig|305.107.peg.1137"/>
<evidence type="ECO:0000259" key="2">
    <source>
        <dbReference type="Pfam" id="PF13501"/>
    </source>
</evidence>
<gene>
    <name evidence="3" type="primary">soxY</name>
    <name evidence="4" type="ORF">PSS4_v1_30078</name>
    <name evidence="3" type="ORF">RSP824_00830</name>
    <name evidence="5" type="ORF">RUN1985_v1_20066</name>
</gene>
<feature type="signal peptide" evidence="1">
    <location>
        <begin position="1"/>
        <end position="40"/>
    </location>
</feature>
<evidence type="ECO:0000313" key="3">
    <source>
        <dbReference type="EMBL" id="AYA45158.1"/>
    </source>
</evidence>
<dbReference type="InterPro" id="IPR032711">
    <property type="entry name" value="SoxY"/>
</dbReference>
<proteinExistence type="predicted"/>
<reference evidence="3" key="2">
    <citation type="submission" date="2018-01" db="EMBL/GenBank/DDBJ databases">
        <title>Ralstonia pseudosolanacearum P824 infects blueberry.</title>
        <authorList>
            <person name="Bocsanczy A.M."/>
            <person name="Norman D.J."/>
        </authorList>
    </citation>
    <scope>NUCLEOTIDE SEQUENCE</scope>
    <source>
        <strain evidence="3">P824</strain>
    </source>
</reference>